<reference evidence="3 4" key="1">
    <citation type="journal article" date="2023" name="Commun. Biol.">
        <title>Genome analysis of Parmales, the sister group of diatoms, reveals the evolutionary specialization of diatoms from phago-mixotrophs to photoautotrophs.</title>
        <authorList>
            <person name="Ban H."/>
            <person name="Sato S."/>
            <person name="Yoshikawa S."/>
            <person name="Yamada K."/>
            <person name="Nakamura Y."/>
            <person name="Ichinomiya M."/>
            <person name="Sato N."/>
            <person name="Blanc-Mathieu R."/>
            <person name="Endo H."/>
            <person name="Kuwata A."/>
            <person name="Ogata H."/>
        </authorList>
    </citation>
    <scope>NUCLEOTIDE SEQUENCE [LARGE SCALE GENOMIC DNA]</scope>
</reference>
<keyword evidence="4" id="KW-1185">Reference proteome</keyword>
<protein>
    <submittedName>
        <fullName evidence="3">Uncharacterized protein</fullName>
    </submittedName>
</protein>
<organism evidence="3 4">
    <name type="scientific">Tetraparma gracilis</name>
    <dbReference type="NCBI Taxonomy" id="2962635"/>
    <lineage>
        <taxon>Eukaryota</taxon>
        <taxon>Sar</taxon>
        <taxon>Stramenopiles</taxon>
        <taxon>Ochrophyta</taxon>
        <taxon>Bolidophyceae</taxon>
        <taxon>Parmales</taxon>
        <taxon>Triparmaceae</taxon>
        <taxon>Tetraparma</taxon>
    </lineage>
</organism>
<feature type="transmembrane region" description="Helical" evidence="2">
    <location>
        <begin position="162"/>
        <end position="183"/>
    </location>
</feature>
<keyword evidence="2" id="KW-0812">Transmembrane</keyword>
<feature type="region of interest" description="Disordered" evidence="1">
    <location>
        <begin position="188"/>
        <end position="208"/>
    </location>
</feature>
<proteinExistence type="predicted"/>
<dbReference type="EMBL" id="BRYB01002473">
    <property type="protein sequence ID" value="GMI20126.1"/>
    <property type="molecule type" value="Genomic_DNA"/>
</dbReference>
<accession>A0ABQ6M610</accession>
<keyword evidence="2" id="KW-1133">Transmembrane helix</keyword>
<keyword evidence="2" id="KW-0472">Membrane</keyword>
<name>A0ABQ6M610_9STRA</name>
<gene>
    <name evidence="3" type="ORF">TeGR_g1506</name>
</gene>
<dbReference type="Proteomes" id="UP001165060">
    <property type="component" value="Unassembled WGS sequence"/>
</dbReference>
<feature type="compositionally biased region" description="Low complexity" evidence="1">
    <location>
        <begin position="197"/>
        <end position="208"/>
    </location>
</feature>
<comment type="caution">
    <text evidence="3">The sequence shown here is derived from an EMBL/GenBank/DDBJ whole genome shotgun (WGS) entry which is preliminary data.</text>
</comment>
<feature type="transmembrane region" description="Helical" evidence="2">
    <location>
        <begin position="40"/>
        <end position="59"/>
    </location>
</feature>
<evidence type="ECO:0000313" key="3">
    <source>
        <dbReference type="EMBL" id="GMI20126.1"/>
    </source>
</evidence>
<evidence type="ECO:0000256" key="2">
    <source>
        <dbReference type="SAM" id="Phobius"/>
    </source>
</evidence>
<evidence type="ECO:0000313" key="4">
    <source>
        <dbReference type="Proteomes" id="UP001165060"/>
    </source>
</evidence>
<feature type="transmembrane region" description="Helical" evidence="2">
    <location>
        <begin position="124"/>
        <end position="142"/>
    </location>
</feature>
<sequence>MFAYSLDCMLVTAATSWTAMNNIVGKKPTVPPVYHHMQTFTLSANFLVQCSIAIVAMLVTTRGDERIKSGNWYDGNLSAFRSACNLLVEQMYAIVMVYEGLKLRKTLASGGSSDNPAAKKVMKYIKSVVPIMPLLLMFRLFMQVLPRFNTTVVAGYPVCSAFGAMVEPTSGMAIFIFAAFMFVMKPNKKKSKVGPGSTASTASTTVEQ</sequence>
<evidence type="ECO:0000256" key="1">
    <source>
        <dbReference type="SAM" id="MobiDB-lite"/>
    </source>
</evidence>